<comment type="caution">
    <text evidence="10">The sequence shown here is derived from an EMBL/GenBank/DDBJ whole genome shotgun (WGS) entry which is preliminary data.</text>
</comment>
<dbReference type="OrthoDB" id="10255048at2759"/>
<reference evidence="10" key="1">
    <citation type="submission" date="2021-02" db="EMBL/GenBank/DDBJ databases">
        <authorList>
            <person name="Nowell W R."/>
        </authorList>
    </citation>
    <scope>NUCLEOTIDE SEQUENCE</scope>
</reference>
<keyword evidence="3" id="KW-0963">Cytoplasm</keyword>
<dbReference type="EMBL" id="CAJNYU010000426">
    <property type="protein sequence ID" value="CAF3359413.1"/>
    <property type="molecule type" value="Genomic_DNA"/>
</dbReference>
<accession>A0A817WTQ4</accession>
<dbReference type="InterPro" id="IPR007707">
    <property type="entry name" value="TACC_C"/>
</dbReference>
<comment type="similarity">
    <text evidence="2">Belongs to the TACC family.</text>
</comment>
<evidence type="ECO:0000256" key="7">
    <source>
        <dbReference type="SAM" id="Coils"/>
    </source>
</evidence>
<proteinExistence type="inferred from homology"/>
<evidence type="ECO:0000256" key="1">
    <source>
        <dbReference type="ARBA" id="ARBA00004245"/>
    </source>
</evidence>
<dbReference type="GO" id="GO:0005856">
    <property type="term" value="C:cytoskeleton"/>
    <property type="evidence" value="ECO:0007669"/>
    <property type="project" value="UniProtKB-SubCell"/>
</dbReference>
<dbReference type="Pfam" id="PF05010">
    <property type="entry name" value="TACC_C"/>
    <property type="match status" value="1"/>
</dbReference>
<dbReference type="AlphaFoldDB" id="A0A817WTQ4"/>
<feature type="coiled-coil region" evidence="7">
    <location>
        <begin position="306"/>
        <end position="333"/>
    </location>
</feature>
<keyword evidence="6" id="KW-0206">Cytoskeleton</keyword>
<evidence type="ECO:0000256" key="2">
    <source>
        <dbReference type="ARBA" id="ARBA00009423"/>
    </source>
</evidence>
<dbReference type="EMBL" id="CAJNXB010005210">
    <property type="protein sequence ID" value="CAF3413632.1"/>
    <property type="molecule type" value="Genomic_DNA"/>
</dbReference>
<evidence type="ECO:0000313" key="11">
    <source>
        <dbReference type="EMBL" id="CAF3413632.1"/>
    </source>
</evidence>
<evidence type="ECO:0000256" key="4">
    <source>
        <dbReference type="ARBA" id="ARBA00022553"/>
    </source>
</evidence>
<dbReference type="EMBL" id="CAJNYD010001116">
    <property type="protein sequence ID" value="CAF3318802.1"/>
    <property type="molecule type" value="Genomic_DNA"/>
</dbReference>
<keyword evidence="5 7" id="KW-0175">Coiled coil</keyword>
<name>A0A817WTQ4_9BILA</name>
<organism evidence="10 12">
    <name type="scientific">Rotaria socialis</name>
    <dbReference type="NCBI Taxonomy" id="392032"/>
    <lineage>
        <taxon>Eukaryota</taxon>
        <taxon>Metazoa</taxon>
        <taxon>Spiralia</taxon>
        <taxon>Gnathifera</taxon>
        <taxon>Rotifera</taxon>
        <taxon>Eurotatoria</taxon>
        <taxon>Bdelloidea</taxon>
        <taxon>Philodinida</taxon>
        <taxon>Philodinidae</taxon>
        <taxon>Rotaria</taxon>
    </lineage>
</organism>
<dbReference type="Proteomes" id="UP000663869">
    <property type="component" value="Unassembled WGS sequence"/>
</dbReference>
<dbReference type="GO" id="GO:0005737">
    <property type="term" value="C:cytoplasm"/>
    <property type="evidence" value="ECO:0007669"/>
    <property type="project" value="TreeGrafter"/>
</dbReference>
<gene>
    <name evidence="10" type="ORF">FME351_LOCUS5274</name>
    <name evidence="9" type="ORF">LUA448_LOCUS9735</name>
    <name evidence="11" type="ORF">TIS948_LOCUS28816</name>
</gene>
<dbReference type="InterPro" id="IPR039915">
    <property type="entry name" value="TACC"/>
</dbReference>
<keyword evidence="4" id="KW-0597">Phosphoprotein</keyword>
<sequence length="456" mass="52100">MTTTTDINSMMFHSSSRMNDETNNSFILNQSLDRMDIDDNSHVLIPPPSTTINGHVLPGINDDGNLVGDKKDVFHQGNPMLNKSFDVLPQVKDDNIPSVDLILEENMKNNNLLDTTVELPNNIEVLDEKPSYELNVLKPVNNIETSTNVPSLLSNQFSLEYPYDLPQREENIQPSSPNSVETITGLAKNIKLNANKTIDGQESSTSILNNDKVFDTNTFILKKKERRKMATPVNENSFNGTIDEALSDLANKQSSFNTPPVSVDATVISRLVAVNSSSQQVPIEPTRIIECVEQYYRILFRVCECTEELKQELRHVKSERDQMSEDLINAENAFTDVKKRNEKLKLIINEHKTNTETLKRFSEESVRYTEEQKQKYAVLKQHAQEKLNEANSEIERLRRVHRSEIEGVQAQLRYAQLRVQSLEQEIKSVKQELEQKKKENIELTNICDELLATNKR</sequence>
<dbReference type="Gene3D" id="1.20.5.1700">
    <property type="match status" value="1"/>
</dbReference>
<evidence type="ECO:0000313" key="10">
    <source>
        <dbReference type="EMBL" id="CAF3359413.1"/>
    </source>
</evidence>
<feature type="coiled-coil region" evidence="7">
    <location>
        <begin position="373"/>
        <end position="453"/>
    </location>
</feature>
<feature type="domain" description="Transforming acidic coiled-coil-containing protein C-terminal" evidence="8">
    <location>
        <begin position="306"/>
        <end position="450"/>
    </location>
</feature>
<evidence type="ECO:0000259" key="8">
    <source>
        <dbReference type="Pfam" id="PF05010"/>
    </source>
</evidence>
<evidence type="ECO:0000313" key="9">
    <source>
        <dbReference type="EMBL" id="CAF3318802.1"/>
    </source>
</evidence>
<dbReference type="Proteomes" id="UP000663833">
    <property type="component" value="Unassembled WGS sequence"/>
</dbReference>
<evidence type="ECO:0000256" key="6">
    <source>
        <dbReference type="ARBA" id="ARBA00023212"/>
    </source>
</evidence>
<evidence type="ECO:0000313" key="12">
    <source>
        <dbReference type="Proteomes" id="UP000663869"/>
    </source>
</evidence>
<protein>
    <recommendedName>
        <fullName evidence="8">Transforming acidic coiled-coil-containing protein C-terminal domain-containing protein</fullName>
    </recommendedName>
</protein>
<evidence type="ECO:0000256" key="3">
    <source>
        <dbReference type="ARBA" id="ARBA00022490"/>
    </source>
</evidence>
<evidence type="ECO:0000256" key="5">
    <source>
        <dbReference type="ARBA" id="ARBA00023054"/>
    </source>
</evidence>
<dbReference type="PANTHER" id="PTHR13924:SF10">
    <property type="entry name" value="TRANSFORMING ACIDIC COILED-COIL PROTEIN, ISOFORM K"/>
    <property type="match status" value="1"/>
</dbReference>
<comment type="subcellular location">
    <subcellularLocation>
        <location evidence="1">Cytoplasm</location>
        <location evidence="1">Cytoskeleton</location>
    </subcellularLocation>
</comment>
<dbReference type="Proteomes" id="UP000663825">
    <property type="component" value="Unassembled WGS sequence"/>
</dbReference>
<dbReference type="PANTHER" id="PTHR13924">
    <property type="entry name" value="TRANSFORMING ACIDIC COILED-COIL CONTAINING PROTEIN 1/2"/>
    <property type="match status" value="1"/>
</dbReference>
<dbReference type="GO" id="GO:0007052">
    <property type="term" value="P:mitotic spindle organization"/>
    <property type="evidence" value="ECO:0007669"/>
    <property type="project" value="InterPro"/>
</dbReference>